<accession>A0A5R8QAM6</accession>
<protein>
    <submittedName>
        <fullName evidence="6">DEAD/DEAH box helicase</fullName>
    </submittedName>
</protein>
<dbReference type="PROSITE" id="PS51192">
    <property type="entry name" value="HELICASE_ATP_BIND_1"/>
    <property type="match status" value="1"/>
</dbReference>
<evidence type="ECO:0000256" key="3">
    <source>
        <dbReference type="ARBA" id="ARBA00023125"/>
    </source>
</evidence>
<dbReference type="Pfam" id="PF00270">
    <property type="entry name" value="DEAD"/>
    <property type="match status" value="1"/>
</dbReference>
<evidence type="ECO:0000313" key="7">
    <source>
        <dbReference type="Proteomes" id="UP000306912"/>
    </source>
</evidence>
<reference evidence="6 7" key="1">
    <citation type="submission" date="2019-05" db="EMBL/GenBank/DDBJ databases">
        <title>Culicoidintestinum kansasii gen. nov., sp. nov. from the gastrointestinal tract of the biting midge, Culicoides sonorensis.</title>
        <authorList>
            <person name="Neupane S."/>
            <person name="Ghosh A."/>
            <person name="Gunther S."/>
            <person name="Martin K."/>
            <person name="Zurek L."/>
        </authorList>
    </citation>
    <scope>NUCLEOTIDE SEQUENCE [LARGE SCALE GENOMIC DNA]</scope>
    <source>
        <strain evidence="6 7">CS-1</strain>
    </source>
</reference>
<keyword evidence="3" id="KW-0238">DNA-binding</keyword>
<dbReference type="GO" id="GO:0006270">
    <property type="term" value="P:DNA replication initiation"/>
    <property type="evidence" value="ECO:0007669"/>
    <property type="project" value="TreeGrafter"/>
</dbReference>
<dbReference type="PANTHER" id="PTHR30580:SF1">
    <property type="entry name" value="COMF OPERON PROTEIN 1"/>
    <property type="match status" value="1"/>
</dbReference>
<dbReference type="SMART" id="SM00487">
    <property type="entry name" value="DEXDc"/>
    <property type="match status" value="1"/>
</dbReference>
<keyword evidence="2" id="KW-0067">ATP-binding</keyword>
<dbReference type="GO" id="GO:0006310">
    <property type="term" value="P:DNA recombination"/>
    <property type="evidence" value="ECO:0007669"/>
    <property type="project" value="TreeGrafter"/>
</dbReference>
<dbReference type="InterPro" id="IPR027417">
    <property type="entry name" value="P-loop_NTPase"/>
</dbReference>
<dbReference type="SMART" id="SM00490">
    <property type="entry name" value="HELICc"/>
    <property type="match status" value="1"/>
</dbReference>
<dbReference type="GO" id="GO:0005524">
    <property type="term" value="F:ATP binding"/>
    <property type="evidence" value="ECO:0007669"/>
    <property type="project" value="UniProtKB-KW"/>
</dbReference>
<evidence type="ECO:0000259" key="5">
    <source>
        <dbReference type="PROSITE" id="PS51194"/>
    </source>
</evidence>
<dbReference type="Gene3D" id="3.40.50.300">
    <property type="entry name" value="P-loop containing nucleotide triphosphate hydrolases"/>
    <property type="match status" value="2"/>
</dbReference>
<name>A0A5R8QAM6_9FIRM</name>
<proteinExistence type="predicted"/>
<evidence type="ECO:0000259" key="4">
    <source>
        <dbReference type="PROSITE" id="PS51192"/>
    </source>
</evidence>
<dbReference type="OrthoDB" id="2077914at2"/>
<dbReference type="RefSeq" id="WP_138191312.1">
    <property type="nucleotide sequence ID" value="NZ_VBWP01000007.1"/>
</dbReference>
<feature type="domain" description="Helicase C-terminal" evidence="5">
    <location>
        <begin position="289"/>
        <end position="432"/>
    </location>
</feature>
<dbReference type="AlphaFoldDB" id="A0A5R8QAM6"/>
<dbReference type="Proteomes" id="UP000306912">
    <property type="component" value="Unassembled WGS sequence"/>
</dbReference>
<keyword evidence="6" id="KW-0347">Helicase</keyword>
<evidence type="ECO:0000256" key="1">
    <source>
        <dbReference type="ARBA" id="ARBA00022741"/>
    </source>
</evidence>
<dbReference type="Pfam" id="PF00271">
    <property type="entry name" value="Helicase_C"/>
    <property type="match status" value="1"/>
</dbReference>
<dbReference type="GO" id="GO:0003677">
    <property type="term" value="F:DNA binding"/>
    <property type="evidence" value="ECO:0007669"/>
    <property type="project" value="UniProtKB-KW"/>
</dbReference>
<keyword evidence="7" id="KW-1185">Reference proteome</keyword>
<comment type="caution">
    <text evidence="6">The sequence shown here is derived from an EMBL/GenBank/DDBJ whole genome shotgun (WGS) entry which is preliminary data.</text>
</comment>
<dbReference type="InterPro" id="IPR014001">
    <property type="entry name" value="Helicase_ATP-bd"/>
</dbReference>
<dbReference type="GO" id="GO:0006302">
    <property type="term" value="P:double-strand break repair"/>
    <property type="evidence" value="ECO:0007669"/>
    <property type="project" value="TreeGrafter"/>
</dbReference>
<dbReference type="InterPro" id="IPR011545">
    <property type="entry name" value="DEAD/DEAH_box_helicase_dom"/>
</dbReference>
<organism evidence="6 7">
    <name type="scientific">Culicoidibacter larvae</name>
    <dbReference type="NCBI Taxonomy" id="2579976"/>
    <lineage>
        <taxon>Bacteria</taxon>
        <taxon>Bacillati</taxon>
        <taxon>Bacillota</taxon>
        <taxon>Culicoidibacteria</taxon>
        <taxon>Culicoidibacterales</taxon>
        <taxon>Culicoidibacteraceae</taxon>
        <taxon>Culicoidibacter</taxon>
    </lineage>
</organism>
<feature type="domain" description="Helicase ATP-binding" evidence="4">
    <location>
        <begin position="106"/>
        <end position="258"/>
    </location>
</feature>
<dbReference type="InterPro" id="IPR001650">
    <property type="entry name" value="Helicase_C-like"/>
</dbReference>
<keyword evidence="6" id="KW-0378">Hydrolase</keyword>
<dbReference type="EMBL" id="VBWP01000007">
    <property type="protein sequence ID" value="TLG72709.1"/>
    <property type="molecule type" value="Genomic_DNA"/>
</dbReference>
<sequence>MGEISYGRLSETADYGAQAIDIRVENKSGHYICRRCGNQNQALFGAHYCLRCEKQCLYCRQCIAFGKIRECSQLYVKTPPHIKQQVHLGINLKLSAAQQKISDALLTSLHGAQKHFIWSVAGSGKTEMTFQLVIAALQQGKNICWAIPRRDIVIEIYERFKAAFIGVDIIALYGGSPMNKQFAPLVVSTTHQLLHFHQAFDLIIVDEHDAFPYKGTDFLEYAVQQSLAPEGSIVLLSATPSSKVRRQLRNVGYQFHILPARYHGFALPEPRIKLYTLPANKVPAIVRRWLQKQLASKRPILLFAPSIKSAEWLQRVLQPQFSAVESVHSQDEDRNQKIADFRDGAIAILVTTTILERGITIANVAVGVFNSQEAIFDEAALVQIAGRVGRKIEFPTGEIVFFASACSYQMLRACWHIKEMNRKARKLEMLHE</sequence>
<evidence type="ECO:0000256" key="2">
    <source>
        <dbReference type="ARBA" id="ARBA00022840"/>
    </source>
</evidence>
<dbReference type="GO" id="GO:0043138">
    <property type="term" value="F:3'-5' DNA helicase activity"/>
    <property type="evidence" value="ECO:0007669"/>
    <property type="project" value="TreeGrafter"/>
</dbReference>
<gene>
    <name evidence="6" type="ORF">FEZ08_08370</name>
</gene>
<evidence type="ECO:0000313" key="6">
    <source>
        <dbReference type="EMBL" id="TLG72709.1"/>
    </source>
</evidence>
<dbReference type="PROSITE" id="PS51194">
    <property type="entry name" value="HELICASE_CTER"/>
    <property type="match status" value="1"/>
</dbReference>
<dbReference type="SUPFAM" id="SSF52540">
    <property type="entry name" value="P-loop containing nucleoside triphosphate hydrolases"/>
    <property type="match status" value="1"/>
</dbReference>
<dbReference type="PANTHER" id="PTHR30580">
    <property type="entry name" value="PRIMOSOMAL PROTEIN N"/>
    <property type="match status" value="1"/>
</dbReference>
<keyword evidence="1" id="KW-0547">Nucleotide-binding</keyword>
<dbReference type="InParanoid" id="A0A5R8QAM6"/>
<dbReference type="FunCoup" id="A0A5R8QAM6">
    <property type="interactions" value="6"/>
</dbReference>